<reference evidence="2" key="1">
    <citation type="journal article" date="2020" name="bioRxiv">
        <title>Chromosome-level reference genome of the European wasp spider Argiope bruennichi: a resource for studies on range expansion and evolutionary adaptation.</title>
        <authorList>
            <person name="Sheffer M.M."/>
            <person name="Hoppe A."/>
            <person name="Krehenwinkel H."/>
            <person name="Uhl G."/>
            <person name="Kuss A.W."/>
            <person name="Jensen L."/>
            <person name="Jensen C."/>
            <person name="Gillespie R.G."/>
            <person name="Hoff K.J."/>
            <person name="Prost S."/>
        </authorList>
    </citation>
    <scope>NUCLEOTIDE SEQUENCE</scope>
</reference>
<dbReference type="AlphaFoldDB" id="A0A8T0EIF7"/>
<dbReference type="EMBL" id="JABXBU010002227">
    <property type="protein sequence ID" value="KAF8773650.1"/>
    <property type="molecule type" value="Genomic_DNA"/>
</dbReference>
<reference evidence="2" key="2">
    <citation type="submission" date="2020-06" db="EMBL/GenBank/DDBJ databases">
        <authorList>
            <person name="Sheffer M."/>
        </authorList>
    </citation>
    <scope>NUCLEOTIDE SEQUENCE</scope>
</reference>
<dbReference type="Proteomes" id="UP000807504">
    <property type="component" value="Unassembled WGS sequence"/>
</dbReference>
<protein>
    <submittedName>
        <fullName evidence="2">Uncharacterized protein</fullName>
    </submittedName>
</protein>
<evidence type="ECO:0000256" key="1">
    <source>
        <dbReference type="SAM" id="MobiDB-lite"/>
    </source>
</evidence>
<sequence>MVFISKRTVSPQLHSTTPTTNNRSKLPLHTNNIGAFSSSTIKYFQEKDFLDSGFRLVTQILKRKLFQIK</sequence>
<keyword evidence="3" id="KW-1185">Reference proteome</keyword>
<evidence type="ECO:0000313" key="2">
    <source>
        <dbReference type="EMBL" id="KAF8773650.1"/>
    </source>
</evidence>
<organism evidence="2 3">
    <name type="scientific">Argiope bruennichi</name>
    <name type="common">Wasp spider</name>
    <name type="synonym">Aranea bruennichi</name>
    <dbReference type="NCBI Taxonomy" id="94029"/>
    <lineage>
        <taxon>Eukaryota</taxon>
        <taxon>Metazoa</taxon>
        <taxon>Ecdysozoa</taxon>
        <taxon>Arthropoda</taxon>
        <taxon>Chelicerata</taxon>
        <taxon>Arachnida</taxon>
        <taxon>Araneae</taxon>
        <taxon>Araneomorphae</taxon>
        <taxon>Entelegynae</taxon>
        <taxon>Araneoidea</taxon>
        <taxon>Araneidae</taxon>
        <taxon>Argiope</taxon>
    </lineage>
</organism>
<feature type="compositionally biased region" description="Polar residues" evidence="1">
    <location>
        <begin position="7"/>
        <end position="26"/>
    </location>
</feature>
<evidence type="ECO:0000313" key="3">
    <source>
        <dbReference type="Proteomes" id="UP000807504"/>
    </source>
</evidence>
<gene>
    <name evidence="2" type="ORF">HNY73_016290</name>
</gene>
<accession>A0A8T0EIF7</accession>
<name>A0A8T0EIF7_ARGBR</name>
<comment type="caution">
    <text evidence="2">The sequence shown here is derived from an EMBL/GenBank/DDBJ whole genome shotgun (WGS) entry which is preliminary data.</text>
</comment>
<proteinExistence type="predicted"/>
<feature type="region of interest" description="Disordered" evidence="1">
    <location>
        <begin position="1"/>
        <end position="26"/>
    </location>
</feature>